<keyword evidence="2" id="KW-1185">Reference proteome</keyword>
<dbReference type="InterPro" id="IPR021109">
    <property type="entry name" value="Peptidase_aspartic_dom_sf"/>
</dbReference>
<organism evidence="1 2">
    <name type="scientific">Daphnia sinensis</name>
    <dbReference type="NCBI Taxonomy" id="1820382"/>
    <lineage>
        <taxon>Eukaryota</taxon>
        <taxon>Metazoa</taxon>
        <taxon>Ecdysozoa</taxon>
        <taxon>Arthropoda</taxon>
        <taxon>Crustacea</taxon>
        <taxon>Branchiopoda</taxon>
        <taxon>Diplostraca</taxon>
        <taxon>Cladocera</taxon>
        <taxon>Anomopoda</taxon>
        <taxon>Daphniidae</taxon>
        <taxon>Daphnia</taxon>
        <taxon>Daphnia similis group</taxon>
    </lineage>
</organism>
<dbReference type="Pfam" id="PF13650">
    <property type="entry name" value="Asp_protease_2"/>
    <property type="match status" value="1"/>
</dbReference>
<comment type="caution">
    <text evidence="1">The sequence shown here is derived from an EMBL/GenBank/DDBJ whole genome shotgun (WGS) entry which is preliminary data.</text>
</comment>
<evidence type="ECO:0008006" key="3">
    <source>
        <dbReference type="Google" id="ProtNLM"/>
    </source>
</evidence>
<name>A0AAD5PSS9_9CRUS</name>
<dbReference type="Gene3D" id="2.40.70.10">
    <property type="entry name" value="Acid Proteases"/>
    <property type="match status" value="1"/>
</dbReference>
<evidence type="ECO:0000313" key="1">
    <source>
        <dbReference type="EMBL" id="KAI9558481.1"/>
    </source>
</evidence>
<sequence>MVSADEDEAEESTVLLIDSSRLITEDVICQGVRVRAVIDTGAMVLVAFPSLQERFQVRATECDGPSVLMVNGQKAPPLGQFKRLQISYAKKDAELLLGELPVNAIIERALSSTRKLVTRTGRTLPRIIVSVEIEPAALKEDT</sequence>
<proteinExistence type="predicted"/>
<reference evidence="1 2" key="1">
    <citation type="submission" date="2022-05" db="EMBL/GenBank/DDBJ databases">
        <title>A multi-omics perspective on studying reproductive biology in Daphnia sinensis.</title>
        <authorList>
            <person name="Jia J."/>
        </authorList>
    </citation>
    <scope>NUCLEOTIDE SEQUENCE [LARGE SCALE GENOMIC DNA]</scope>
    <source>
        <strain evidence="1 2">WSL</strain>
    </source>
</reference>
<gene>
    <name evidence="1" type="ORF">GHT06_015268</name>
</gene>
<protein>
    <recommendedName>
        <fullName evidence="3">Retropepsins domain-containing protein</fullName>
    </recommendedName>
</protein>
<dbReference type="AlphaFoldDB" id="A0AAD5PSS9"/>
<evidence type="ECO:0000313" key="2">
    <source>
        <dbReference type="Proteomes" id="UP000820818"/>
    </source>
</evidence>
<accession>A0AAD5PSS9</accession>
<dbReference type="EMBL" id="WJBH02000005">
    <property type="protein sequence ID" value="KAI9558481.1"/>
    <property type="molecule type" value="Genomic_DNA"/>
</dbReference>
<dbReference type="Proteomes" id="UP000820818">
    <property type="component" value="Linkage Group LG5"/>
</dbReference>